<dbReference type="GeneID" id="93311603"/>
<evidence type="ECO:0000313" key="11">
    <source>
        <dbReference type="Proteomes" id="UP000008881"/>
    </source>
</evidence>
<dbReference type="InterPro" id="IPR017871">
    <property type="entry name" value="ABC_transporter-like_CS"/>
</dbReference>
<dbReference type="InterPro" id="IPR050153">
    <property type="entry name" value="Metal_Ion_Import_ABC"/>
</dbReference>
<comment type="subunit">
    <text evidence="8">The complex is composed of two ATP-binding proteins (BtuD), two transmembrane proteins (BtuC) and a solute-binding protein (BtuF).</text>
</comment>
<keyword evidence="6 8" id="KW-1278">Translocase</keyword>
<keyword evidence="7 8" id="KW-0472">Membrane</keyword>
<comment type="subcellular location">
    <subcellularLocation>
        <location evidence="8">Cell inner membrane</location>
        <topology evidence="8">Peripheral membrane protein</topology>
    </subcellularLocation>
</comment>
<evidence type="ECO:0000256" key="3">
    <source>
        <dbReference type="ARBA" id="ARBA00022519"/>
    </source>
</evidence>
<keyword evidence="2 8" id="KW-1003">Cell membrane</keyword>
<dbReference type="EC" id="7.6.2.8" evidence="8"/>
<dbReference type="HOGENOM" id="CLU_000604_1_11_6"/>
<reference evidence="10 11" key="1">
    <citation type="journal article" date="2012" name="J. Bacteriol.">
        <title>Complete genome sequence of Enterobacter aerogenes KCTC 2190.</title>
        <authorList>
            <person name="Shin S.H."/>
            <person name="Kim S."/>
            <person name="Kim J.Y."/>
            <person name="Lee S."/>
            <person name="Um Y."/>
            <person name="Oh M.K."/>
            <person name="Kim Y.R."/>
            <person name="Lee J."/>
            <person name="Yang K.S."/>
        </authorList>
    </citation>
    <scope>NUCLEOTIDE SEQUENCE [LARGE SCALE GENOMIC DNA]</scope>
    <source>
        <strain evidence="10 11">KCTC 2190</strain>
    </source>
</reference>
<organism evidence="10 11">
    <name type="scientific">Klebsiella aerogenes (strain ATCC 13048 / DSM 30053 / CCUG 1429 / JCM 1235 / KCTC 2190 / NBRC 13534 / NCIMB 10102 / NCTC 10006 / CDC 819-56)</name>
    <name type="common">Enterobacter aerogenes</name>
    <dbReference type="NCBI Taxonomy" id="1028307"/>
    <lineage>
        <taxon>Bacteria</taxon>
        <taxon>Pseudomonadati</taxon>
        <taxon>Pseudomonadota</taxon>
        <taxon>Gammaproteobacteria</taxon>
        <taxon>Enterobacterales</taxon>
        <taxon>Enterobacteriaceae</taxon>
        <taxon>Klebsiella/Raoultella group</taxon>
        <taxon>Klebsiella</taxon>
    </lineage>
</organism>
<dbReference type="KEGG" id="eae:EAE_17045"/>
<keyword evidence="1 8" id="KW-0813">Transport</keyword>
<protein>
    <recommendedName>
        <fullName evidence="8">Vitamin B12 import ATP-binding protein BtuD</fullName>
        <ecNumber evidence="8">7.6.2.8</ecNumber>
    </recommendedName>
    <alternativeName>
        <fullName evidence="8">Vitamin B12-transporting ATPase</fullName>
    </alternativeName>
</protein>
<keyword evidence="10" id="KW-0378">Hydrolase</keyword>
<keyword evidence="4 8" id="KW-0547">Nucleotide-binding</keyword>
<evidence type="ECO:0000256" key="4">
    <source>
        <dbReference type="ARBA" id="ARBA00022741"/>
    </source>
</evidence>
<evidence type="ECO:0000259" key="9">
    <source>
        <dbReference type="PROSITE" id="PS50893"/>
    </source>
</evidence>
<dbReference type="OrthoDB" id="5292475at2"/>
<dbReference type="PANTHER" id="PTHR42734">
    <property type="entry name" value="METAL TRANSPORT SYSTEM ATP-BINDING PROTEIN TM_0124-RELATED"/>
    <property type="match status" value="1"/>
</dbReference>
<dbReference type="InterPro" id="IPR003593">
    <property type="entry name" value="AAA+_ATPase"/>
</dbReference>
<dbReference type="InterPro" id="IPR027417">
    <property type="entry name" value="P-loop_NTPase"/>
</dbReference>
<dbReference type="FunFam" id="3.40.50.300:FF:000462">
    <property type="entry name" value="Vitamin B12 import ATP-binding protein BtuD"/>
    <property type="match status" value="1"/>
</dbReference>
<dbReference type="AlphaFoldDB" id="A0A0H3FRP0"/>
<dbReference type="PATRIC" id="fig|1028307.3.peg.3410"/>
<dbReference type="EMBL" id="CP002824">
    <property type="protein sequence ID" value="AEG98320.1"/>
    <property type="molecule type" value="Genomic_DNA"/>
</dbReference>
<comment type="function">
    <text evidence="8">Part of the ABC transporter complex BtuCDF involved in vitamin B12 import. Responsible for energy coupling to the transport system.</text>
</comment>
<dbReference type="GO" id="GO:0005886">
    <property type="term" value="C:plasma membrane"/>
    <property type="evidence" value="ECO:0007669"/>
    <property type="project" value="UniProtKB-SubCell"/>
</dbReference>
<comment type="catalytic activity">
    <reaction evidence="8">
        <text>an R-cob(III)alamin(out) + ATP + H2O = an R-cob(III)alamin(in) + ADP + phosphate + H(+)</text>
        <dbReference type="Rhea" id="RHEA:17873"/>
        <dbReference type="ChEBI" id="CHEBI:15377"/>
        <dbReference type="ChEBI" id="CHEBI:15378"/>
        <dbReference type="ChEBI" id="CHEBI:30616"/>
        <dbReference type="ChEBI" id="CHEBI:43474"/>
        <dbReference type="ChEBI" id="CHEBI:140785"/>
        <dbReference type="ChEBI" id="CHEBI:456216"/>
        <dbReference type="EC" id="7.6.2.8"/>
    </reaction>
</comment>
<dbReference type="eggNOG" id="COG4138">
    <property type="taxonomic scope" value="Bacteria"/>
</dbReference>
<dbReference type="PANTHER" id="PTHR42734:SF18">
    <property type="entry name" value="VITAMIN B12 IMPORT ATP-BINDING PROTEIN BTUD"/>
    <property type="match status" value="1"/>
</dbReference>
<name>A0A0H3FRP0_KLEAK</name>
<evidence type="ECO:0000256" key="6">
    <source>
        <dbReference type="ARBA" id="ARBA00022967"/>
    </source>
</evidence>
<dbReference type="NCBIfam" id="NF002981">
    <property type="entry name" value="PRK03695.1"/>
    <property type="match status" value="1"/>
</dbReference>
<evidence type="ECO:0000256" key="2">
    <source>
        <dbReference type="ARBA" id="ARBA00022475"/>
    </source>
</evidence>
<evidence type="ECO:0000256" key="8">
    <source>
        <dbReference type="HAMAP-Rule" id="MF_01005"/>
    </source>
</evidence>
<feature type="domain" description="ABC transporter" evidence="9">
    <location>
        <begin position="5"/>
        <end position="233"/>
    </location>
</feature>
<dbReference type="PROSITE" id="PS00211">
    <property type="entry name" value="ABC_TRANSPORTER_1"/>
    <property type="match status" value="1"/>
</dbReference>
<dbReference type="PROSITE" id="PS50893">
    <property type="entry name" value="ABC_TRANSPORTER_2"/>
    <property type="match status" value="1"/>
</dbReference>
<dbReference type="HAMAP" id="MF_01005">
    <property type="entry name" value="BtuD"/>
    <property type="match status" value="1"/>
</dbReference>
<dbReference type="Pfam" id="PF00005">
    <property type="entry name" value="ABC_tran"/>
    <property type="match status" value="1"/>
</dbReference>
<dbReference type="CDD" id="cd03214">
    <property type="entry name" value="ABC_Iron-Siderophores_B12_Hemin"/>
    <property type="match status" value="1"/>
</dbReference>
<dbReference type="GO" id="GO:0015420">
    <property type="term" value="F:ABC-type vitamin B12 transporter activity"/>
    <property type="evidence" value="ECO:0007669"/>
    <property type="project" value="UniProtKB-UniRule"/>
</dbReference>
<feature type="binding site" evidence="8">
    <location>
        <begin position="33"/>
        <end position="40"/>
    </location>
    <ligand>
        <name>ATP</name>
        <dbReference type="ChEBI" id="CHEBI:30616"/>
    </ligand>
</feature>
<dbReference type="SMART" id="SM00382">
    <property type="entry name" value="AAA"/>
    <property type="match status" value="1"/>
</dbReference>
<dbReference type="GO" id="GO:0016887">
    <property type="term" value="F:ATP hydrolysis activity"/>
    <property type="evidence" value="ECO:0007669"/>
    <property type="project" value="InterPro"/>
</dbReference>
<keyword evidence="5 8" id="KW-0067">ATP-binding</keyword>
<evidence type="ECO:0000256" key="7">
    <source>
        <dbReference type="ARBA" id="ARBA00023136"/>
    </source>
</evidence>
<dbReference type="Gene3D" id="3.40.50.300">
    <property type="entry name" value="P-loop containing nucleotide triphosphate hydrolases"/>
    <property type="match status" value="1"/>
</dbReference>
<proteinExistence type="inferred from homology"/>
<dbReference type="Proteomes" id="UP000008881">
    <property type="component" value="Chromosome"/>
</dbReference>
<evidence type="ECO:0000313" key="10">
    <source>
        <dbReference type="EMBL" id="AEG98320.1"/>
    </source>
</evidence>
<sequence>MPFLMQLQDVAEAGRLSPFTADVRPGEIVHLVGPNGAGKSTLLARMAGLTSGPGLITLNQRALAQWPAAELARHRAYLSQQQLPPFAMPVWHYLSLHMQDSAPQELLNEIAGQLGLSDKLGRQVNQISGGEWQRVRLAAVILQIHRRANPAGQLLLLDEPMNSLDVAQQAALDNVLASLCALGIAIVMSSHDLNHTLRHAQRAWLICKGQMIACGETYEVLSEENLTAAYHISFQRVEVAGHLMLVASQ</sequence>
<comment type="similarity">
    <text evidence="8">Belongs to the ABC transporter superfamily. Vitamin B12 importer (TC 3.A.1.13.1) family.</text>
</comment>
<keyword evidence="3 8" id="KW-0997">Cell inner membrane</keyword>
<accession>A0A0H3FRP0</accession>
<dbReference type="SUPFAM" id="SSF52540">
    <property type="entry name" value="P-loop containing nucleoside triphosphate hydrolases"/>
    <property type="match status" value="1"/>
</dbReference>
<dbReference type="GO" id="GO:0005524">
    <property type="term" value="F:ATP binding"/>
    <property type="evidence" value="ECO:0007669"/>
    <property type="project" value="UniProtKB-KW"/>
</dbReference>
<evidence type="ECO:0000256" key="1">
    <source>
        <dbReference type="ARBA" id="ARBA00022448"/>
    </source>
</evidence>
<gene>
    <name evidence="8" type="primary">btuD</name>
    <name evidence="10" type="ordered locus">EAE_17045</name>
</gene>
<keyword evidence="11" id="KW-1185">Reference proteome</keyword>
<dbReference type="InterPro" id="IPR023693">
    <property type="entry name" value="ABC_transptr_BtuD"/>
</dbReference>
<dbReference type="RefSeq" id="WP_015705120.1">
    <property type="nucleotide sequence ID" value="NC_015663.1"/>
</dbReference>
<evidence type="ECO:0000256" key="5">
    <source>
        <dbReference type="ARBA" id="ARBA00022840"/>
    </source>
</evidence>
<dbReference type="InterPro" id="IPR003439">
    <property type="entry name" value="ABC_transporter-like_ATP-bd"/>
</dbReference>